<dbReference type="Pfam" id="PF13749">
    <property type="entry name" value="HATPase_c_4"/>
    <property type="match status" value="1"/>
</dbReference>
<evidence type="ECO:0000313" key="2">
    <source>
        <dbReference type="EMBL" id="MBL3659018.1"/>
    </source>
</evidence>
<accession>A0A937K155</accession>
<keyword evidence="3" id="KW-1185">Reference proteome</keyword>
<reference evidence="2" key="1">
    <citation type="submission" date="2021-01" db="EMBL/GenBank/DDBJ databases">
        <title>Fulvivirga kasyanovii gen. nov., sp nov., a novel member of the phylum Bacteroidetes isolated from seawater in a mussel farm.</title>
        <authorList>
            <person name="Zhao L.-H."/>
            <person name="Wang Z.-J."/>
        </authorList>
    </citation>
    <scope>NUCLEOTIDE SEQUENCE</scope>
    <source>
        <strain evidence="2">2943</strain>
    </source>
</reference>
<dbReference type="AlphaFoldDB" id="A0A937K155"/>
<dbReference type="PANTHER" id="PTHR30595">
    <property type="entry name" value="GLPR-RELATED TRANSCRIPTIONAL REPRESSOR"/>
    <property type="match status" value="1"/>
</dbReference>
<dbReference type="Pfam" id="PF04326">
    <property type="entry name" value="SLFN_AlbA_2"/>
    <property type="match status" value="1"/>
</dbReference>
<dbReference type="InterPro" id="IPR007421">
    <property type="entry name" value="Schlafen_AlbA_2_dom"/>
</dbReference>
<dbReference type="Proteomes" id="UP000659388">
    <property type="component" value="Unassembled WGS sequence"/>
</dbReference>
<evidence type="ECO:0000313" key="3">
    <source>
        <dbReference type="Proteomes" id="UP000659388"/>
    </source>
</evidence>
<organism evidence="2 3">
    <name type="scientific">Fulvivirga sediminis</name>
    <dbReference type="NCBI Taxonomy" id="2803949"/>
    <lineage>
        <taxon>Bacteria</taxon>
        <taxon>Pseudomonadati</taxon>
        <taxon>Bacteroidota</taxon>
        <taxon>Cytophagia</taxon>
        <taxon>Cytophagales</taxon>
        <taxon>Fulvivirgaceae</taxon>
        <taxon>Fulvivirga</taxon>
    </lineage>
</organism>
<dbReference type="InterPro" id="IPR038461">
    <property type="entry name" value="Schlafen_AlbA_2_dom_sf"/>
</dbReference>
<name>A0A937K155_9BACT</name>
<sequence>MKTRELTDKEILDFSDRDESHFYDNKAFEIKGDKIQKIAVAFANSDGGEFIIGIKDKKDEPDKTKRFQGIEDMEAFNFVFQNLTSLSPTIPHNYEFLVNKDGKYALRIIIEKSESVHKTANNTVYIRKSAQSLPLKDPAQIQALSYAKGESSYEDTVVNAALAEDIFESSEIKKFLLDYSPQSDPIDFTVNQNLVDRKTYDPRTSGILLFSDNPTPLLSKRCGIKINRYDTSEEIPERIHLKEQFTIEGSLNEQIKAASRTITKMMESVQIMGPEGLIKVKYPPETIWEILVNAVIHRDYSISDDVQVLVFNNRIEIKSPGKLPGYVTIDNILDARFSRNSKIVRVLNKYKNPANKDMGEGLNTAFQRMEEFRLKAPQILEDGNYIKVIIAHTSLASPEESIMKYLENNPEIKNREARAITGVKSENVMKRHFYDLRDKNLIEPVMSKTGNKIVAWKKKN</sequence>
<dbReference type="PANTHER" id="PTHR30595:SF6">
    <property type="entry name" value="SCHLAFEN ALBA-2 DOMAIN-CONTAINING PROTEIN"/>
    <property type="match status" value="1"/>
</dbReference>
<feature type="domain" description="Schlafen AlbA-2" evidence="1">
    <location>
        <begin position="19"/>
        <end position="135"/>
    </location>
</feature>
<dbReference type="EMBL" id="JAESIY010000023">
    <property type="protein sequence ID" value="MBL3659018.1"/>
    <property type="molecule type" value="Genomic_DNA"/>
</dbReference>
<comment type="caution">
    <text evidence="2">The sequence shown here is derived from an EMBL/GenBank/DDBJ whole genome shotgun (WGS) entry which is preliminary data.</text>
</comment>
<proteinExistence type="predicted"/>
<dbReference type="Gene3D" id="3.30.950.30">
    <property type="entry name" value="Schlafen, AAA domain"/>
    <property type="match status" value="1"/>
</dbReference>
<evidence type="ECO:0000259" key="1">
    <source>
        <dbReference type="Pfam" id="PF04326"/>
    </source>
</evidence>
<dbReference type="Gene3D" id="3.30.565.60">
    <property type="match status" value="1"/>
</dbReference>
<dbReference type="InterPro" id="IPR038475">
    <property type="entry name" value="RecG_C_sf"/>
</dbReference>
<gene>
    <name evidence="2" type="ORF">JL102_22920</name>
</gene>
<dbReference type="RefSeq" id="WP_202246810.1">
    <property type="nucleotide sequence ID" value="NZ_JAESIY010000023.1"/>
</dbReference>
<protein>
    <submittedName>
        <fullName evidence="2">DNA binding domain-containing protein</fullName>
    </submittedName>
</protein>